<name>A0A212RBN5_9PROT</name>
<dbReference type="InterPro" id="IPR019776">
    <property type="entry name" value="Flagellar_basal_body_rod_CS"/>
</dbReference>
<proteinExistence type="inferred from homology"/>
<dbReference type="GO" id="GO:0005829">
    <property type="term" value="C:cytosol"/>
    <property type="evidence" value="ECO:0007669"/>
    <property type="project" value="TreeGrafter"/>
</dbReference>
<keyword evidence="10" id="KW-0282">Flagellum</keyword>
<comment type="similarity">
    <text evidence="2 5">Belongs to the flagella basal body rod proteins family.</text>
</comment>
<evidence type="ECO:0000256" key="4">
    <source>
        <dbReference type="ARBA" id="ARBA00023143"/>
    </source>
</evidence>
<dbReference type="OrthoDB" id="8372879at2"/>
<feature type="domain" description="Flagellar hook protein FlgE/F/G-like D1" evidence="9">
    <location>
        <begin position="85"/>
        <end position="144"/>
    </location>
</feature>
<dbReference type="InterPro" id="IPR053967">
    <property type="entry name" value="LlgE_F_G-like_D1"/>
</dbReference>
<evidence type="ECO:0000259" key="8">
    <source>
        <dbReference type="Pfam" id="PF07559"/>
    </source>
</evidence>
<keyword evidence="4 5" id="KW-0975">Bacterial flagellum</keyword>
<evidence type="ECO:0000259" key="7">
    <source>
        <dbReference type="Pfam" id="PF06429"/>
    </source>
</evidence>
<evidence type="ECO:0000256" key="3">
    <source>
        <dbReference type="ARBA" id="ARBA00019015"/>
    </source>
</evidence>
<evidence type="ECO:0000313" key="11">
    <source>
        <dbReference type="Proteomes" id="UP000197065"/>
    </source>
</evidence>
<dbReference type="EMBL" id="FYEH01000007">
    <property type="protein sequence ID" value="SNB69594.1"/>
    <property type="molecule type" value="Genomic_DNA"/>
</dbReference>
<dbReference type="InterPro" id="IPR001444">
    <property type="entry name" value="Flag_bb_rod_N"/>
</dbReference>
<dbReference type="RefSeq" id="WP_088561595.1">
    <property type="nucleotide sequence ID" value="NZ_FYEH01000007.1"/>
</dbReference>
<keyword evidence="11" id="KW-1185">Reference proteome</keyword>
<dbReference type="GO" id="GO:0071978">
    <property type="term" value="P:bacterial-type flagellum-dependent swarming motility"/>
    <property type="evidence" value="ECO:0007669"/>
    <property type="project" value="TreeGrafter"/>
</dbReference>
<evidence type="ECO:0000259" key="9">
    <source>
        <dbReference type="Pfam" id="PF22692"/>
    </source>
</evidence>
<keyword evidence="10" id="KW-0969">Cilium</keyword>
<dbReference type="InterPro" id="IPR010930">
    <property type="entry name" value="Flg_bb/hook_C_dom"/>
</dbReference>
<dbReference type="Pfam" id="PF06429">
    <property type="entry name" value="Flg_bbr_C"/>
    <property type="match status" value="1"/>
</dbReference>
<dbReference type="Pfam" id="PF07559">
    <property type="entry name" value="FlgE_D2"/>
    <property type="match status" value="1"/>
</dbReference>
<dbReference type="GO" id="GO:0009424">
    <property type="term" value="C:bacterial-type flagellum hook"/>
    <property type="evidence" value="ECO:0007669"/>
    <property type="project" value="TreeGrafter"/>
</dbReference>
<dbReference type="AlphaFoldDB" id="A0A212RBN5"/>
<feature type="domain" description="Flagellar basal-body/hook protein C-terminal" evidence="7">
    <location>
        <begin position="406"/>
        <end position="448"/>
    </location>
</feature>
<evidence type="ECO:0000256" key="5">
    <source>
        <dbReference type="RuleBase" id="RU362116"/>
    </source>
</evidence>
<reference evidence="10 11" key="1">
    <citation type="submission" date="2017-06" db="EMBL/GenBank/DDBJ databases">
        <authorList>
            <person name="Kim H.J."/>
            <person name="Triplett B.A."/>
        </authorList>
    </citation>
    <scope>NUCLEOTIDE SEQUENCE [LARGE SCALE GENOMIC DNA]</scope>
    <source>
        <strain evidence="10 11">B29T1</strain>
    </source>
</reference>
<gene>
    <name evidence="10" type="ORF">SAMN07250955_10715</name>
</gene>
<dbReference type="Pfam" id="PF00460">
    <property type="entry name" value="Flg_bb_rod"/>
    <property type="match status" value="1"/>
</dbReference>
<dbReference type="PANTHER" id="PTHR30435">
    <property type="entry name" value="FLAGELLAR PROTEIN"/>
    <property type="match status" value="1"/>
</dbReference>
<sequence length="449" mass="46425">MSLFGSLFSGVSGLNAQSRSLAMISDNIANVSTNGYKRSVAEFGDLVTSSQSRTTYNSGGVQTHTSYTMEDQGLIQGTSSSTDVAISGGGFFAVNNSADSSGEQLYTRDGSFTKDVNGYLVTSFGSYLQGWKLDANGDPINVNKLETVSVADTVGLAQATTNIKVAGNLNAETTISAAPATGALAAYAAGQTDSSTPTPVKPTVNQNITIYDSLGRSQTVTLGFVKTGTNTWYMEAYGDPAQLDATAHPNGLIASGNVTFGTDGTLTTLPSLTNSYTPSTPASGLAIKWNSDNGAADNDITLNFGTVGTTSGLTQLSQNSGFSTLTQNGSPTGQLNGLSINSDGMVIASFTNGKTRALYQIPIATFTNPGGLDPRSGNLYAASETSGNVYMRAAGEGNAGSLTTSSIEASNVDIADEFSKMIVTQRAYSANTKVISTANDMLDDLLRLK</sequence>
<dbReference type="Pfam" id="PF22692">
    <property type="entry name" value="LlgE_F_G_D1"/>
    <property type="match status" value="1"/>
</dbReference>
<dbReference type="Gene3D" id="2.60.98.20">
    <property type="entry name" value="Flagellar hook protein FlgE"/>
    <property type="match status" value="1"/>
</dbReference>
<dbReference type="InterPro" id="IPR037058">
    <property type="entry name" value="Falgellar_hook_FlgE_sf"/>
</dbReference>
<dbReference type="InterPro" id="IPR011491">
    <property type="entry name" value="FlgE_D2"/>
</dbReference>
<comment type="function">
    <text evidence="5">A flexible structure which links the flagellar filament to the drive apparatus in the basal body.</text>
</comment>
<comment type="subcellular location">
    <subcellularLocation>
        <location evidence="1 5">Bacterial flagellum basal body</location>
    </subcellularLocation>
</comment>
<dbReference type="NCBIfam" id="NF004242">
    <property type="entry name" value="PRK05682.2-1"/>
    <property type="match status" value="1"/>
</dbReference>
<organism evidence="10 11">
    <name type="scientific">Arboricoccus pini</name>
    <dbReference type="NCBI Taxonomy" id="1963835"/>
    <lineage>
        <taxon>Bacteria</taxon>
        <taxon>Pseudomonadati</taxon>
        <taxon>Pseudomonadota</taxon>
        <taxon>Alphaproteobacteria</taxon>
        <taxon>Geminicoccales</taxon>
        <taxon>Geminicoccaceae</taxon>
        <taxon>Arboricoccus</taxon>
    </lineage>
</organism>
<dbReference type="Proteomes" id="UP000197065">
    <property type="component" value="Unassembled WGS sequence"/>
</dbReference>
<evidence type="ECO:0000256" key="2">
    <source>
        <dbReference type="ARBA" id="ARBA00009677"/>
    </source>
</evidence>
<evidence type="ECO:0000313" key="10">
    <source>
        <dbReference type="EMBL" id="SNB69594.1"/>
    </source>
</evidence>
<dbReference type="PANTHER" id="PTHR30435:SF1">
    <property type="entry name" value="FLAGELLAR HOOK PROTEIN FLGE"/>
    <property type="match status" value="1"/>
</dbReference>
<dbReference type="InterPro" id="IPR020013">
    <property type="entry name" value="Flagellar_FlgE/F/G"/>
</dbReference>
<dbReference type="SUPFAM" id="SSF117143">
    <property type="entry name" value="Flagellar hook protein flgE"/>
    <property type="match status" value="1"/>
</dbReference>
<evidence type="ECO:0000259" key="6">
    <source>
        <dbReference type="Pfam" id="PF00460"/>
    </source>
</evidence>
<dbReference type="InterPro" id="IPR037925">
    <property type="entry name" value="FlgE/F/G-like"/>
</dbReference>
<feature type="domain" description="Flagellar basal body rod protein N-terminal" evidence="6">
    <location>
        <begin position="10"/>
        <end position="37"/>
    </location>
</feature>
<accession>A0A212RBN5</accession>
<evidence type="ECO:0000256" key="1">
    <source>
        <dbReference type="ARBA" id="ARBA00004117"/>
    </source>
</evidence>
<dbReference type="GO" id="GO:0009425">
    <property type="term" value="C:bacterial-type flagellum basal body"/>
    <property type="evidence" value="ECO:0007669"/>
    <property type="project" value="UniProtKB-SubCell"/>
</dbReference>
<keyword evidence="10" id="KW-0966">Cell projection</keyword>
<feature type="domain" description="Flagellar hook protein FlgE D2" evidence="8">
    <location>
        <begin position="202"/>
        <end position="329"/>
    </location>
</feature>
<protein>
    <recommendedName>
        <fullName evidence="3 5">Flagellar hook protein FlgE</fullName>
    </recommendedName>
</protein>
<dbReference type="NCBIfam" id="TIGR03506">
    <property type="entry name" value="FlgEFG_subfam"/>
    <property type="match status" value="1"/>
</dbReference>
<dbReference type="PROSITE" id="PS00588">
    <property type="entry name" value="FLAGELLA_BB_ROD"/>
    <property type="match status" value="1"/>
</dbReference>